<reference evidence="4 5" key="1">
    <citation type="submission" date="2016-01" db="EMBL/GenBank/DDBJ databases">
        <authorList>
            <person name="Manzoor S."/>
        </authorList>
    </citation>
    <scope>NUCLEOTIDE SEQUENCE [LARGE SCALE GENOMIC DNA]</scope>
    <source>
        <strain evidence="4">Methanoculleus sp MAB1</strain>
    </source>
</reference>
<dbReference type="SUPFAM" id="SSF64182">
    <property type="entry name" value="DHH phosphoesterases"/>
    <property type="match status" value="1"/>
</dbReference>
<dbReference type="AlphaFoldDB" id="A0A0X3BJ48"/>
<dbReference type="InterPro" id="IPR051673">
    <property type="entry name" value="SSDNA_exonuclease_RecJ"/>
</dbReference>
<sequence length="345" mass="36162">MEMGLKRDLRRAADTICEADRVTIVSHIDADGISTESILAQALSREGIPVSSVFVRQLEPMAMRHIPKDDSLKLFTDLGAGQQNLLEEHGLSADEVLILDHHVSQPCGTAYPQVNCLDYGVTRMSAAGVAYLVAKTIDPTSTDLAKLAVVGNVGDMMARENCGLVGPAREIVQDGVEYGNIIVRERDLNCYGISTRPVHVCLGYCDDPYIDGISNSTNAALQFLERLGVELKNPQAAGSSGRNSRSMTGARSSAPLPSSSLLTGGRSTASSARPTSSPTRRNAHRSGTPPNTPPCSTPAADGQSQRSEAASAAGSAGTLTARPSTCSPTTARSSATCSSTFSIPG</sequence>
<accession>A0A0X3BJ48</accession>
<dbReference type="InterPro" id="IPR038763">
    <property type="entry name" value="DHH_sf"/>
</dbReference>
<dbReference type="KEGG" id="mema:MMAB1_0982"/>
<dbReference type="InterPro" id="IPR001667">
    <property type="entry name" value="DDH_dom"/>
</dbReference>
<evidence type="ECO:0000259" key="3">
    <source>
        <dbReference type="Pfam" id="PF21763"/>
    </source>
</evidence>
<dbReference type="InterPro" id="IPR048515">
    <property type="entry name" value="DHH_CID"/>
</dbReference>
<feature type="compositionally biased region" description="Polar residues" evidence="1">
    <location>
        <begin position="236"/>
        <end position="247"/>
    </location>
</feature>
<evidence type="ECO:0000313" key="5">
    <source>
        <dbReference type="Proteomes" id="UP000069850"/>
    </source>
</evidence>
<dbReference type="PANTHER" id="PTHR30255">
    <property type="entry name" value="SINGLE-STRANDED-DNA-SPECIFIC EXONUCLEASE RECJ"/>
    <property type="match status" value="1"/>
</dbReference>
<feature type="region of interest" description="Disordered" evidence="1">
    <location>
        <begin position="234"/>
        <end position="345"/>
    </location>
</feature>
<organism evidence="4 5">
    <name type="scientific">Methanoculleus bourgensis</name>
    <dbReference type="NCBI Taxonomy" id="83986"/>
    <lineage>
        <taxon>Archaea</taxon>
        <taxon>Methanobacteriati</taxon>
        <taxon>Methanobacteriota</taxon>
        <taxon>Stenosarchaea group</taxon>
        <taxon>Methanomicrobia</taxon>
        <taxon>Methanomicrobiales</taxon>
        <taxon>Methanomicrobiaceae</taxon>
        <taxon>Methanoculleus</taxon>
    </lineage>
</organism>
<dbReference type="Pfam" id="PF21763">
    <property type="entry name" value="DHH_CID"/>
    <property type="match status" value="1"/>
</dbReference>
<feature type="compositionally biased region" description="Low complexity" evidence="1">
    <location>
        <begin position="309"/>
        <end position="345"/>
    </location>
</feature>
<dbReference type="Pfam" id="PF01368">
    <property type="entry name" value="DHH"/>
    <property type="match status" value="1"/>
</dbReference>
<evidence type="ECO:0000256" key="1">
    <source>
        <dbReference type="SAM" id="MobiDB-lite"/>
    </source>
</evidence>
<evidence type="ECO:0008006" key="6">
    <source>
        <dbReference type="Google" id="ProtNLM"/>
    </source>
</evidence>
<dbReference type="PANTHER" id="PTHR30255:SF3">
    <property type="entry name" value="SINGLE-STRANDED-DNA-SPECIFIC EXONUCLEASE RECJ"/>
    <property type="match status" value="1"/>
</dbReference>
<evidence type="ECO:0000259" key="2">
    <source>
        <dbReference type="Pfam" id="PF01368"/>
    </source>
</evidence>
<dbReference type="Gene3D" id="3.90.1640.30">
    <property type="match status" value="1"/>
</dbReference>
<dbReference type="EMBL" id="LT158599">
    <property type="protein sequence ID" value="CVK32196.1"/>
    <property type="molecule type" value="Genomic_DNA"/>
</dbReference>
<dbReference type="GO" id="GO:0004527">
    <property type="term" value="F:exonuclease activity"/>
    <property type="evidence" value="ECO:0007669"/>
    <property type="project" value="UniProtKB-KW"/>
</dbReference>
<evidence type="ECO:0000313" key="4">
    <source>
        <dbReference type="EMBL" id="CVK32196.1"/>
    </source>
</evidence>
<feature type="compositionally biased region" description="Low complexity" evidence="1">
    <location>
        <begin position="249"/>
        <end position="280"/>
    </location>
</feature>
<dbReference type="Proteomes" id="UP000069850">
    <property type="component" value="Chromosome 1"/>
</dbReference>
<feature type="domain" description="DHH-CID" evidence="3">
    <location>
        <begin position="191"/>
        <end position="233"/>
    </location>
</feature>
<gene>
    <name evidence="4" type="ORF">MMAB1_0982</name>
</gene>
<feature type="domain" description="DDH" evidence="2">
    <location>
        <begin position="21"/>
        <end position="151"/>
    </location>
</feature>
<proteinExistence type="predicted"/>
<name>A0A0X3BJ48_9EURY</name>
<protein>
    <recommendedName>
        <fullName evidence="6">DHH family phosphoesterase</fullName>
    </recommendedName>
</protein>